<gene>
    <name evidence="2" type="ORF">FVE85_4195</name>
</gene>
<dbReference type="AlphaFoldDB" id="A0A5J4YTG2"/>
<feature type="compositionally biased region" description="Polar residues" evidence="1">
    <location>
        <begin position="143"/>
        <end position="154"/>
    </location>
</feature>
<dbReference type="Proteomes" id="UP000324585">
    <property type="component" value="Unassembled WGS sequence"/>
</dbReference>
<name>A0A5J4YTG2_PORPP</name>
<accession>A0A5J4YTG2</accession>
<sequence>MIYFADPKTKSEAAVHGKPPFLAWCLALWSGICTRIALPGCARFILLSPHKRRRPYDITSARSVFRAHSCGIKDEPIGDAHAKCIEYLSERTSRTRRRGIEPLCQCLYPKQDQRGCNRVPVSYFANDRNQHGRAKVAKAQRDCTPQNLSPQRPE</sequence>
<protein>
    <submittedName>
        <fullName evidence="2">Uncharacterized protein</fullName>
    </submittedName>
</protein>
<reference evidence="3" key="1">
    <citation type="journal article" date="2019" name="Nat. Commun.">
        <title>Expansion of phycobilisome linker gene families in mesophilic red algae.</title>
        <authorList>
            <person name="Lee J."/>
            <person name="Kim D."/>
            <person name="Bhattacharya D."/>
            <person name="Yoon H.S."/>
        </authorList>
    </citation>
    <scope>NUCLEOTIDE SEQUENCE [LARGE SCALE GENOMIC DNA]</scope>
    <source>
        <strain evidence="3">CCMP 1328</strain>
    </source>
</reference>
<dbReference type="EMBL" id="VRMN01000005">
    <property type="protein sequence ID" value="KAA8494220.1"/>
    <property type="molecule type" value="Genomic_DNA"/>
</dbReference>
<evidence type="ECO:0000256" key="1">
    <source>
        <dbReference type="SAM" id="MobiDB-lite"/>
    </source>
</evidence>
<comment type="caution">
    <text evidence="2">The sequence shown here is derived from an EMBL/GenBank/DDBJ whole genome shotgun (WGS) entry which is preliminary data.</text>
</comment>
<evidence type="ECO:0000313" key="2">
    <source>
        <dbReference type="EMBL" id="KAA8494220.1"/>
    </source>
</evidence>
<organism evidence="2 3">
    <name type="scientific">Porphyridium purpureum</name>
    <name type="common">Red alga</name>
    <name type="synonym">Porphyridium cruentum</name>
    <dbReference type="NCBI Taxonomy" id="35688"/>
    <lineage>
        <taxon>Eukaryota</taxon>
        <taxon>Rhodophyta</taxon>
        <taxon>Bangiophyceae</taxon>
        <taxon>Porphyridiales</taxon>
        <taxon>Porphyridiaceae</taxon>
        <taxon>Porphyridium</taxon>
    </lineage>
</organism>
<feature type="region of interest" description="Disordered" evidence="1">
    <location>
        <begin position="130"/>
        <end position="154"/>
    </location>
</feature>
<keyword evidence="3" id="KW-1185">Reference proteome</keyword>
<evidence type="ECO:0000313" key="3">
    <source>
        <dbReference type="Proteomes" id="UP000324585"/>
    </source>
</evidence>
<proteinExistence type="predicted"/>